<dbReference type="GO" id="GO:0016491">
    <property type="term" value="F:oxidoreductase activity"/>
    <property type="evidence" value="ECO:0007669"/>
    <property type="project" value="InterPro"/>
</dbReference>
<dbReference type="Pfam" id="PF00881">
    <property type="entry name" value="Nitroreductase"/>
    <property type="match status" value="1"/>
</dbReference>
<evidence type="ECO:0000313" key="2">
    <source>
        <dbReference type="EMBL" id="GAI50613.1"/>
    </source>
</evidence>
<comment type="caution">
    <text evidence="2">The sequence shown here is derived from an EMBL/GenBank/DDBJ whole genome shotgun (WGS) entry which is preliminary data.</text>
</comment>
<dbReference type="EMBL" id="BARV01042750">
    <property type="protein sequence ID" value="GAI50613.1"/>
    <property type="molecule type" value="Genomic_DNA"/>
</dbReference>
<dbReference type="Gene3D" id="3.40.109.10">
    <property type="entry name" value="NADH Oxidase"/>
    <property type="match status" value="1"/>
</dbReference>
<dbReference type="AlphaFoldDB" id="X1P440"/>
<name>X1P440_9ZZZZ</name>
<proteinExistence type="predicted"/>
<dbReference type="InterPro" id="IPR000415">
    <property type="entry name" value="Nitroreductase-like"/>
</dbReference>
<protein>
    <recommendedName>
        <fullName evidence="1">Nitroreductase domain-containing protein</fullName>
    </recommendedName>
</protein>
<evidence type="ECO:0000259" key="1">
    <source>
        <dbReference type="Pfam" id="PF00881"/>
    </source>
</evidence>
<reference evidence="2" key="1">
    <citation type="journal article" date="2014" name="Front. Microbiol.">
        <title>High frequency of phylogenetically diverse reductive dehalogenase-homologous genes in deep subseafloor sedimentary metagenomes.</title>
        <authorList>
            <person name="Kawai M."/>
            <person name="Futagami T."/>
            <person name="Toyoda A."/>
            <person name="Takaki Y."/>
            <person name="Nishi S."/>
            <person name="Hori S."/>
            <person name="Arai W."/>
            <person name="Tsubouchi T."/>
            <person name="Morono Y."/>
            <person name="Uchiyama I."/>
            <person name="Ito T."/>
            <person name="Fujiyama A."/>
            <person name="Inagaki F."/>
            <person name="Takami H."/>
        </authorList>
    </citation>
    <scope>NUCLEOTIDE SEQUENCE</scope>
    <source>
        <strain evidence="2">Expedition CK06-06</strain>
    </source>
</reference>
<dbReference type="SUPFAM" id="SSF55469">
    <property type="entry name" value="FMN-dependent nitroreductase-like"/>
    <property type="match status" value="1"/>
</dbReference>
<accession>X1P440</accession>
<organism evidence="2">
    <name type="scientific">marine sediment metagenome</name>
    <dbReference type="NCBI Taxonomy" id="412755"/>
    <lineage>
        <taxon>unclassified sequences</taxon>
        <taxon>metagenomes</taxon>
        <taxon>ecological metagenomes</taxon>
    </lineage>
</organism>
<dbReference type="InterPro" id="IPR029479">
    <property type="entry name" value="Nitroreductase"/>
</dbReference>
<feature type="domain" description="Nitroreductase" evidence="1">
    <location>
        <begin position="7"/>
        <end position="48"/>
    </location>
</feature>
<gene>
    <name evidence="2" type="ORF">S06H3_64145</name>
</gene>
<feature type="non-terminal residue" evidence="2">
    <location>
        <position position="50"/>
    </location>
</feature>
<sequence>MIRELITKNRSYRRFPQEVPVERETLRELVDLGRLSASAANKQPLKYILS</sequence>